<name>A0AAD9MTR6_9ANNE</name>
<dbReference type="AlphaFoldDB" id="A0AAD9MTR6"/>
<protein>
    <submittedName>
        <fullName evidence="1">Uncharacterized protein</fullName>
    </submittedName>
</protein>
<accession>A0AAD9MTR6</accession>
<keyword evidence="2" id="KW-1185">Reference proteome</keyword>
<dbReference type="Proteomes" id="UP001208570">
    <property type="component" value="Unassembled WGS sequence"/>
</dbReference>
<evidence type="ECO:0000313" key="2">
    <source>
        <dbReference type="Proteomes" id="UP001208570"/>
    </source>
</evidence>
<dbReference type="EMBL" id="JAODUP010000922">
    <property type="protein sequence ID" value="KAK2142704.1"/>
    <property type="molecule type" value="Genomic_DNA"/>
</dbReference>
<sequence>MYLADISVLPPEVLLEFQEGNFVVKQPYRRFNQVSADKSTEWLHATGKNSMALSIGLVTEASRVREPGAAMLSGGDWFTRPEVKYLT</sequence>
<evidence type="ECO:0000313" key="1">
    <source>
        <dbReference type="EMBL" id="KAK2142704.1"/>
    </source>
</evidence>
<comment type="caution">
    <text evidence="1">The sequence shown here is derived from an EMBL/GenBank/DDBJ whole genome shotgun (WGS) entry which is preliminary data.</text>
</comment>
<reference evidence="1" key="1">
    <citation type="journal article" date="2023" name="Mol. Biol. Evol.">
        <title>Third-Generation Sequencing Reveals the Adaptive Role of the Epigenome in Three Deep-Sea Polychaetes.</title>
        <authorList>
            <person name="Perez M."/>
            <person name="Aroh O."/>
            <person name="Sun Y."/>
            <person name="Lan Y."/>
            <person name="Juniper S.K."/>
            <person name="Young C.R."/>
            <person name="Angers B."/>
            <person name="Qian P.Y."/>
        </authorList>
    </citation>
    <scope>NUCLEOTIDE SEQUENCE</scope>
    <source>
        <strain evidence="1">P08H-3</strain>
    </source>
</reference>
<gene>
    <name evidence="1" type="ORF">LSH36_922g01013</name>
</gene>
<proteinExistence type="predicted"/>
<organism evidence="1 2">
    <name type="scientific">Paralvinella palmiformis</name>
    <dbReference type="NCBI Taxonomy" id="53620"/>
    <lineage>
        <taxon>Eukaryota</taxon>
        <taxon>Metazoa</taxon>
        <taxon>Spiralia</taxon>
        <taxon>Lophotrochozoa</taxon>
        <taxon>Annelida</taxon>
        <taxon>Polychaeta</taxon>
        <taxon>Sedentaria</taxon>
        <taxon>Canalipalpata</taxon>
        <taxon>Terebellida</taxon>
        <taxon>Terebelliformia</taxon>
        <taxon>Alvinellidae</taxon>
        <taxon>Paralvinella</taxon>
    </lineage>
</organism>